<name>A0A7K1YFD1_9SPHI</name>
<evidence type="ECO:0000259" key="8">
    <source>
        <dbReference type="Pfam" id="PF02852"/>
    </source>
</evidence>
<evidence type="ECO:0000256" key="6">
    <source>
        <dbReference type="PIRSR" id="PIRSR000350-3"/>
    </source>
</evidence>
<dbReference type="InterPro" id="IPR023753">
    <property type="entry name" value="FAD/NAD-binding_dom"/>
</dbReference>
<dbReference type="PANTHER" id="PTHR43014:SF2">
    <property type="entry name" value="MERCURIC REDUCTASE"/>
    <property type="match status" value="1"/>
</dbReference>
<keyword evidence="6" id="KW-0547">Nucleotide-binding</keyword>
<comment type="similarity">
    <text evidence="1">Belongs to the class-I pyridine nucleotide-disulfide oxidoreductase family.</text>
</comment>
<dbReference type="Gene3D" id="3.30.390.30">
    <property type="match status" value="1"/>
</dbReference>
<dbReference type="Pfam" id="PF07992">
    <property type="entry name" value="Pyr_redox_2"/>
    <property type="match status" value="1"/>
</dbReference>
<dbReference type="InterPro" id="IPR001100">
    <property type="entry name" value="Pyr_nuc-diS_OxRdtase"/>
</dbReference>
<dbReference type="InterPro" id="IPR036188">
    <property type="entry name" value="FAD/NAD-bd_sf"/>
</dbReference>
<dbReference type="GO" id="GO:0050660">
    <property type="term" value="F:flavin adenine dinucleotide binding"/>
    <property type="evidence" value="ECO:0007669"/>
    <property type="project" value="TreeGrafter"/>
</dbReference>
<keyword evidence="11" id="KW-1185">Reference proteome</keyword>
<dbReference type="EMBL" id="WVHT01000018">
    <property type="protein sequence ID" value="MXV53306.1"/>
    <property type="molecule type" value="Genomic_DNA"/>
</dbReference>
<evidence type="ECO:0000256" key="5">
    <source>
        <dbReference type="PIRSR" id="PIRSR000350-2"/>
    </source>
</evidence>
<dbReference type="GO" id="GO:0003955">
    <property type="term" value="F:NAD(P)H dehydrogenase (quinone) activity"/>
    <property type="evidence" value="ECO:0007669"/>
    <property type="project" value="TreeGrafter"/>
</dbReference>
<feature type="binding site" evidence="6">
    <location>
        <position position="50"/>
    </location>
    <ligand>
        <name>FAD</name>
        <dbReference type="ChEBI" id="CHEBI:57692"/>
    </ligand>
</feature>
<keyword evidence="6" id="KW-0520">NAD</keyword>
<evidence type="ECO:0000256" key="7">
    <source>
        <dbReference type="PIRSR" id="PIRSR000350-4"/>
    </source>
</evidence>
<evidence type="ECO:0000256" key="3">
    <source>
        <dbReference type="ARBA" id="ARBA00022827"/>
    </source>
</evidence>
<sequence>MKQYDAIIIGAGQAGTPLSKKLAKAGWKTALIEKRFIGGTCVNDGCTPTKTLIASAKAAYIAAKQADELGIKIGSFEIDFAKIMKRKNEIVMNGREGSEKSIRETENLDLVFGEAIFTGDKIIEVRTTSGEVLELSADYFFIDTGTRTKIPDIEGINKVPYLTSTSILDLKQLPDHLLILGGGYIGMEFGQLFKRLGSKVTIIDSASTFLPKEDEDICEEITGIFREDGIDVYQKSKAKSLEYTDRKIKITFEHEGKTQAVSGDQLLIAAGRIPQSDLLKPENSGIEIDEKGFIKVDDKLQTNVPGIYALGEANGGPAFTHIAFNDYIIVCYNLLNKENRSTKDRPIPYCMFTDPQLARVGMTEKQAIEKGLNIKVAKLPMSSVARGVETGETRGIMKAVVDADTHKILGVAILAVEGGEVMSVLEIAMRAGMTYDELRNYIFAHPTYSESINNLFMKLDE</sequence>
<gene>
    <name evidence="10" type="ORF">GS399_20265</name>
</gene>
<dbReference type="SUPFAM" id="SSF55424">
    <property type="entry name" value="FAD/NAD-linked reductases, dimerisation (C-terminal) domain"/>
    <property type="match status" value="1"/>
</dbReference>
<feature type="binding site" evidence="6">
    <location>
        <begin position="181"/>
        <end position="188"/>
    </location>
    <ligand>
        <name>NAD(+)</name>
        <dbReference type="ChEBI" id="CHEBI:57540"/>
    </ligand>
</feature>
<dbReference type="PRINTS" id="PR00411">
    <property type="entry name" value="PNDRDTASEI"/>
</dbReference>
<dbReference type="FunFam" id="3.30.390.30:FF:000001">
    <property type="entry name" value="Dihydrolipoyl dehydrogenase"/>
    <property type="match status" value="1"/>
</dbReference>
<keyword evidence="4" id="KW-0560">Oxidoreductase</keyword>
<keyword evidence="2" id="KW-0285">Flavoprotein</keyword>
<comment type="caution">
    <text evidence="10">The sequence shown here is derived from an EMBL/GenBank/DDBJ whole genome shotgun (WGS) entry which is preliminary data.</text>
</comment>
<feature type="domain" description="FAD/NAD(P)-binding" evidence="9">
    <location>
        <begin position="4"/>
        <end position="324"/>
    </location>
</feature>
<dbReference type="InterPro" id="IPR004099">
    <property type="entry name" value="Pyr_nucl-diS_OxRdtase_dimer"/>
</dbReference>
<feature type="disulfide bond" description="Redox-active" evidence="7">
    <location>
        <begin position="41"/>
        <end position="46"/>
    </location>
</feature>
<dbReference type="Proteomes" id="UP000466586">
    <property type="component" value="Unassembled WGS sequence"/>
</dbReference>
<feature type="active site" description="Proton acceptor" evidence="5">
    <location>
        <position position="445"/>
    </location>
</feature>
<dbReference type="PANTHER" id="PTHR43014">
    <property type="entry name" value="MERCURIC REDUCTASE"/>
    <property type="match status" value="1"/>
</dbReference>
<proteinExistence type="inferred from homology"/>
<dbReference type="Gene3D" id="3.50.50.60">
    <property type="entry name" value="FAD/NAD(P)-binding domain"/>
    <property type="match status" value="2"/>
</dbReference>
<dbReference type="PIRSF" id="PIRSF000350">
    <property type="entry name" value="Mercury_reductase_MerA"/>
    <property type="match status" value="1"/>
</dbReference>
<dbReference type="RefSeq" id="WP_160846484.1">
    <property type="nucleotide sequence ID" value="NZ_WVHT01000018.1"/>
</dbReference>
<reference evidence="10 11" key="1">
    <citation type="submission" date="2019-11" db="EMBL/GenBank/DDBJ databases">
        <title>Pedobacter sp. HMF7647 Genome sequencing and assembly.</title>
        <authorList>
            <person name="Kang H."/>
            <person name="Kim H."/>
            <person name="Joh K."/>
        </authorList>
    </citation>
    <scope>NUCLEOTIDE SEQUENCE [LARGE SCALE GENOMIC DNA]</scope>
    <source>
        <strain evidence="10 11">HMF7647</strain>
    </source>
</reference>
<evidence type="ECO:0000256" key="2">
    <source>
        <dbReference type="ARBA" id="ARBA00022630"/>
    </source>
</evidence>
<comment type="cofactor">
    <cofactor evidence="6">
        <name>FAD</name>
        <dbReference type="ChEBI" id="CHEBI:57692"/>
    </cofactor>
    <text evidence="6">Binds 1 FAD per subunit.</text>
</comment>
<dbReference type="Pfam" id="PF02852">
    <property type="entry name" value="Pyr_redox_dim"/>
    <property type="match status" value="1"/>
</dbReference>
<feature type="domain" description="Pyridine nucleotide-disulphide oxidoreductase dimerisation" evidence="8">
    <location>
        <begin position="347"/>
        <end position="454"/>
    </location>
</feature>
<dbReference type="PRINTS" id="PR00368">
    <property type="entry name" value="FADPNR"/>
</dbReference>
<accession>A0A7K1YFD1</accession>
<evidence type="ECO:0000259" key="9">
    <source>
        <dbReference type="Pfam" id="PF07992"/>
    </source>
</evidence>
<evidence type="ECO:0000313" key="11">
    <source>
        <dbReference type="Proteomes" id="UP000466586"/>
    </source>
</evidence>
<keyword evidence="3 6" id="KW-0274">FAD</keyword>
<evidence type="ECO:0000256" key="4">
    <source>
        <dbReference type="ARBA" id="ARBA00023002"/>
    </source>
</evidence>
<dbReference type="InterPro" id="IPR016156">
    <property type="entry name" value="FAD/NAD-linked_Rdtase_dimer_sf"/>
</dbReference>
<protein>
    <submittedName>
        <fullName evidence="10">FAD-dependent oxidoreductase</fullName>
    </submittedName>
</protein>
<feature type="binding site" evidence="6">
    <location>
        <position position="271"/>
    </location>
    <ligand>
        <name>NAD(+)</name>
        <dbReference type="ChEBI" id="CHEBI:57540"/>
    </ligand>
</feature>
<evidence type="ECO:0000256" key="1">
    <source>
        <dbReference type="ARBA" id="ARBA00007532"/>
    </source>
</evidence>
<organism evidence="10 11">
    <name type="scientific">Hufsiella arboris</name>
    <dbReference type="NCBI Taxonomy" id="2695275"/>
    <lineage>
        <taxon>Bacteria</taxon>
        <taxon>Pseudomonadati</taxon>
        <taxon>Bacteroidota</taxon>
        <taxon>Sphingobacteriia</taxon>
        <taxon>Sphingobacteriales</taxon>
        <taxon>Sphingobacteriaceae</taxon>
        <taxon>Hufsiella</taxon>
    </lineage>
</organism>
<dbReference type="AlphaFoldDB" id="A0A7K1YFD1"/>
<evidence type="ECO:0000313" key="10">
    <source>
        <dbReference type="EMBL" id="MXV53306.1"/>
    </source>
</evidence>
<dbReference type="SUPFAM" id="SSF51905">
    <property type="entry name" value="FAD/NAD(P)-binding domain"/>
    <property type="match status" value="1"/>
</dbReference>